<feature type="domain" description="Methyltransferase type 11" evidence="2">
    <location>
        <begin position="24"/>
        <end position="118"/>
    </location>
</feature>
<gene>
    <name evidence="3" type="ORF">A2765_02845</name>
</gene>
<keyword evidence="1" id="KW-0808">Transferase</keyword>
<proteinExistence type="predicted"/>
<organism evidence="3 4">
    <name type="scientific">Candidatus Kaiserbacteria bacterium RIFCSPHIGHO2_01_FULL_56_24</name>
    <dbReference type="NCBI Taxonomy" id="1798487"/>
    <lineage>
        <taxon>Bacteria</taxon>
        <taxon>Candidatus Kaiseribacteriota</taxon>
    </lineage>
</organism>
<evidence type="ECO:0000259" key="2">
    <source>
        <dbReference type="Pfam" id="PF08241"/>
    </source>
</evidence>
<evidence type="ECO:0000256" key="1">
    <source>
        <dbReference type="ARBA" id="ARBA00022679"/>
    </source>
</evidence>
<dbReference type="Pfam" id="PF08241">
    <property type="entry name" value="Methyltransf_11"/>
    <property type="match status" value="1"/>
</dbReference>
<evidence type="ECO:0000313" key="3">
    <source>
        <dbReference type="EMBL" id="OGG58636.1"/>
    </source>
</evidence>
<protein>
    <recommendedName>
        <fullName evidence="2">Methyltransferase type 11 domain-containing protein</fullName>
    </recommendedName>
</protein>
<dbReference type="EMBL" id="MFLA01000032">
    <property type="protein sequence ID" value="OGG58636.1"/>
    <property type="molecule type" value="Genomic_DNA"/>
</dbReference>
<reference evidence="3 4" key="1">
    <citation type="journal article" date="2016" name="Nat. Commun.">
        <title>Thousands of microbial genomes shed light on interconnected biogeochemical processes in an aquifer system.</title>
        <authorList>
            <person name="Anantharaman K."/>
            <person name="Brown C.T."/>
            <person name="Hug L.A."/>
            <person name="Sharon I."/>
            <person name="Castelle C.J."/>
            <person name="Probst A.J."/>
            <person name="Thomas B.C."/>
            <person name="Singh A."/>
            <person name="Wilkins M.J."/>
            <person name="Karaoz U."/>
            <person name="Brodie E.L."/>
            <person name="Williams K.H."/>
            <person name="Hubbard S.S."/>
            <person name="Banfield J.F."/>
        </authorList>
    </citation>
    <scope>NUCLEOTIDE SEQUENCE [LARGE SCALE GENOMIC DNA]</scope>
</reference>
<dbReference type="InterPro" id="IPR013216">
    <property type="entry name" value="Methyltransf_11"/>
</dbReference>
<dbReference type="Gene3D" id="3.40.50.150">
    <property type="entry name" value="Vaccinia Virus protein VP39"/>
    <property type="match status" value="1"/>
</dbReference>
<dbReference type="PANTHER" id="PTHR43861">
    <property type="entry name" value="TRANS-ACONITATE 2-METHYLTRANSFERASE-RELATED"/>
    <property type="match status" value="1"/>
</dbReference>
<dbReference type="AlphaFoldDB" id="A0A1F6DB51"/>
<name>A0A1F6DB51_9BACT</name>
<dbReference type="InterPro" id="IPR029063">
    <property type="entry name" value="SAM-dependent_MTases_sf"/>
</dbReference>
<dbReference type="Proteomes" id="UP000176377">
    <property type="component" value="Unassembled WGS sequence"/>
</dbReference>
<dbReference type="CDD" id="cd02440">
    <property type="entry name" value="AdoMet_MTases"/>
    <property type="match status" value="1"/>
</dbReference>
<dbReference type="GO" id="GO:0008757">
    <property type="term" value="F:S-adenosylmethionine-dependent methyltransferase activity"/>
    <property type="evidence" value="ECO:0007669"/>
    <property type="project" value="InterPro"/>
</dbReference>
<dbReference type="PANTHER" id="PTHR43861:SF3">
    <property type="entry name" value="PUTATIVE (AFU_ORTHOLOGUE AFUA_2G14390)-RELATED"/>
    <property type="match status" value="1"/>
</dbReference>
<sequence length="217" mass="24526">MERKEGKFLDLVGSTIDLSGTSVLEIGSGDGGSSVAIARRCRELIGVEPDEGRRILAQKRGIANARFVLGSADKLDFEDSCFDVVMFTLSLHHVPLHRMVHAINEAVRMVKREGFIVFVEPRTEGSFFEAEIRFAACDGDERAAKRAAQLAIAGHRRLFLIKEFRDEVIFSFDSTEDFIGTMHPRVNIEELDLFLMRHGRTLRAERWIGICCVEKKR</sequence>
<dbReference type="SUPFAM" id="SSF53335">
    <property type="entry name" value="S-adenosyl-L-methionine-dependent methyltransferases"/>
    <property type="match status" value="1"/>
</dbReference>
<accession>A0A1F6DB51</accession>
<comment type="caution">
    <text evidence="3">The sequence shown here is derived from an EMBL/GenBank/DDBJ whole genome shotgun (WGS) entry which is preliminary data.</text>
</comment>
<evidence type="ECO:0000313" key="4">
    <source>
        <dbReference type="Proteomes" id="UP000176377"/>
    </source>
</evidence>